<organism evidence="13 14">
    <name type="scientific">Garciella nitratireducens DSM 15102</name>
    <dbReference type="NCBI Taxonomy" id="1121911"/>
    <lineage>
        <taxon>Bacteria</taxon>
        <taxon>Bacillati</taxon>
        <taxon>Bacillota</taxon>
        <taxon>Clostridia</taxon>
        <taxon>Eubacteriales</taxon>
        <taxon>Eubacteriaceae</taxon>
        <taxon>Garciella</taxon>
    </lineage>
</organism>
<evidence type="ECO:0000256" key="10">
    <source>
        <dbReference type="ARBA" id="ARBA00048475"/>
    </source>
</evidence>
<dbReference type="NCBIfam" id="TIGR00081">
    <property type="entry name" value="purC"/>
    <property type="match status" value="1"/>
</dbReference>
<comment type="similarity">
    <text evidence="2 11">Belongs to the SAICAR synthetase family.</text>
</comment>
<evidence type="ECO:0000259" key="12">
    <source>
        <dbReference type="Pfam" id="PF01259"/>
    </source>
</evidence>
<dbReference type="Gene3D" id="3.30.200.20">
    <property type="entry name" value="Phosphorylase Kinase, domain 1"/>
    <property type="match status" value="1"/>
</dbReference>
<dbReference type="EMBL" id="FUWV01000010">
    <property type="protein sequence ID" value="SJZ77148.1"/>
    <property type="molecule type" value="Genomic_DNA"/>
</dbReference>
<dbReference type="GO" id="GO:0006189">
    <property type="term" value="P:'de novo' IMP biosynthetic process"/>
    <property type="evidence" value="ECO:0007669"/>
    <property type="project" value="UniProtKB-UniRule"/>
</dbReference>
<keyword evidence="14" id="KW-1185">Reference proteome</keyword>
<dbReference type="PANTHER" id="PTHR43599">
    <property type="entry name" value="MULTIFUNCTIONAL PROTEIN ADE2"/>
    <property type="match status" value="1"/>
</dbReference>
<evidence type="ECO:0000256" key="9">
    <source>
        <dbReference type="ARBA" id="ARBA00030409"/>
    </source>
</evidence>
<gene>
    <name evidence="11" type="primary">purC</name>
    <name evidence="13" type="ORF">SAMN02745973_01649</name>
</gene>
<evidence type="ECO:0000313" key="14">
    <source>
        <dbReference type="Proteomes" id="UP000196365"/>
    </source>
</evidence>
<evidence type="ECO:0000313" key="13">
    <source>
        <dbReference type="EMBL" id="SJZ77148.1"/>
    </source>
</evidence>
<dbReference type="EC" id="6.3.2.6" evidence="3 11"/>
<name>A0A1T4NED8_9FIRM</name>
<dbReference type="InterPro" id="IPR028923">
    <property type="entry name" value="SAICAR_synt/ADE2_N"/>
</dbReference>
<dbReference type="PROSITE" id="PS01058">
    <property type="entry name" value="SAICAR_SYNTHETASE_2"/>
    <property type="match status" value="1"/>
</dbReference>
<keyword evidence="7 11" id="KW-0658">Purine biosynthesis</keyword>
<dbReference type="PANTHER" id="PTHR43599:SF3">
    <property type="entry name" value="SI:DKEY-6E2.2"/>
    <property type="match status" value="1"/>
</dbReference>
<feature type="domain" description="SAICAR synthetase/ADE2 N-terminal" evidence="12">
    <location>
        <begin position="7"/>
        <end position="231"/>
    </location>
</feature>
<dbReference type="GO" id="GO:0009236">
    <property type="term" value="P:cobalamin biosynthetic process"/>
    <property type="evidence" value="ECO:0007669"/>
    <property type="project" value="InterPro"/>
</dbReference>
<dbReference type="CDD" id="cd01415">
    <property type="entry name" value="SAICAR_synt_PurC"/>
    <property type="match status" value="1"/>
</dbReference>
<evidence type="ECO:0000256" key="8">
    <source>
        <dbReference type="ARBA" id="ARBA00022840"/>
    </source>
</evidence>
<dbReference type="InterPro" id="IPR050089">
    <property type="entry name" value="SAICAR_synthetase"/>
</dbReference>
<evidence type="ECO:0000256" key="1">
    <source>
        <dbReference type="ARBA" id="ARBA00004672"/>
    </source>
</evidence>
<dbReference type="SUPFAM" id="SSF56104">
    <property type="entry name" value="SAICAR synthase-like"/>
    <property type="match status" value="1"/>
</dbReference>
<keyword evidence="5 11" id="KW-0436">Ligase</keyword>
<dbReference type="GO" id="GO:0005524">
    <property type="term" value="F:ATP binding"/>
    <property type="evidence" value="ECO:0007669"/>
    <property type="project" value="UniProtKB-KW"/>
</dbReference>
<dbReference type="InterPro" id="IPR033934">
    <property type="entry name" value="SAICAR_synt_PurC"/>
</dbReference>
<evidence type="ECO:0000256" key="7">
    <source>
        <dbReference type="ARBA" id="ARBA00022755"/>
    </source>
</evidence>
<dbReference type="HAMAP" id="MF_00137">
    <property type="entry name" value="SAICAR_synth"/>
    <property type="match status" value="1"/>
</dbReference>
<keyword evidence="6 11" id="KW-0547">Nucleotide-binding</keyword>
<dbReference type="GO" id="GO:0004639">
    <property type="term" value="F:phosphoribosylaminoimidazolesuccinocarboxamide synthase activity"/>
    <property type="evidence" value="ECO:0007669"/>
    <property type="project" value="UniProtKB-UniRule"/>
</dbReference>
<dbReference type="UniPathway" id="UPA00074">
    <property type="reaction ID" value="UER00131"/>
</dbReference>
<protein>
    <recommendedName>
        <fullName evidence="4 11">Phosphoribosylaminoimidazole-succinocarboxamide synthase</fullName>
        <ecNumber evidence="3 11">6.3.2.6</ecNumber>
    </recommendedName>
    <alternativeName>
        <fullName evidence="9 11">SAICAR synthetase</fullName>
    </alternativeName>
</protein>
<dbReference type="FunFam" id="3.30.470.20:FF:000006">
    <property type="entry name" value="Phosphoribosylaminoimidazole-succinocarboxamide synthase"/>
    <property type="match status" value="1"/>
</dbReference>
<comment type="catalytic activity">
    <reaction evidence="10 11">
        <text>5-amino-1-(5-phospho-D-ribosyl)imidazole-4-carboxylate + L-aspartate + ATP = (2S)-2-[5-amino-1-(5-phospho-beta-D-ribosyl)imidazole-4-carboxamido]succinate + ADP + phosphate + 2 H(+)</text>
        <dbReference type="Rhea" id="RHEA:22628"/>
        <dbReference type="ChEBI" id="CHEBI:15378"/>
        <dbReference type="ChEBI" id="CHEBI:29991"/>
        <dbReference type="ChEBI" id="CHEBI:30616"/>
        <dbReference type="ChEBI" id="CHEBI:43474"/>
        <dbReference type="ChEBI" id="CHEBI:58443"/>
        <dbReference type="ChEBI" id="CHEBI:77657"/>
        <dbReference type="ChEBI" id="CHEBI:456216"/>
        <dbReference type="EC" id="6.3.2.6"/>
    </reaction>
</comment>
<accession>A0A1T4NED8</accession>
<evidence type="ECO:0000256" key="3">
    <source>
        <dbReference type="ARBA" id="ARBA00012217"/>
    </source>
</evidence>
<evidence type="ECO:0000256" key="6">
    <source>
        <dbReference type="ARBA" id="ARBA00022741"/>
    </source>
</evidence>
<evidence type="ECO:0000256" key="2">
    <source>
        <dbReference type="ARBA" id="ARBA00010190"/>
    </source>
</evidence>
<dbReference type="Pfam" id="PF01259">
    <property type="entry name" value="SAICAR_synt"/>
    <property type="match status" value="1"/>
</dbReference>
<evidence type="ECO:0000256" key="4">
    <source>
        <dbReference type="ARBA" id="ARBA00016460"/>
    </source>
</evidence>
<dbReference type="Gene3D" id="3.30.470.20">
    <property type="entry name" value="ATP-grasp fold, B domain"/>
    <property type="match status" value="1"/>
</dbReference>
<dbReference type="InterPro" id="IPR018236">
    <property type="entry name" value="SAICAR_synthetase_CS"/>
</dbReference>
<dbReference type="AlphaFoldDB" id="A0A1T4NED8"/>
<comment type="pathway">
    <text evidence="1 11">Purine metabolism; IMP biosynthesis via de novo pathway; 5-amino-1-(5-phospho-D-ribosyl)imidazole-4-carboxamide from 5-amino-1-(5-phospho-D-ribosyl)imidazole-4-carboxylate: step 1/2.</text>
</comment>
<proteinExistence type="inferred from homology"/>
<reference evidence="13 14" key="1">
    <citation type="submission" date="2017-02" db="EMBL/GenBank/DDBJ databases">
        <authorList>
            <person name="Peterson S.W."/>
        </authorList>
    </citation>
    <scope>NUCLEOTIDE SEQUENCE [LARGE SCALE GENOMIC DNA]</scope>
    <source>
        <strain evidence="13 14">DSM 15102</strain>
    </source>
</reference>
<keyword evidence="8 11" id="KW-0067">ATP-binding</keyword>
<dbReference type="Proteomes" id="UP000196365">
    <property type="component" value="Unassembled WGS sequence"/>
</dbReference>
<evidence type="ECO:0000256" key="5">
    <source>
        <dbReference type="ARBA" id="ARBA00022598"/>
    </source>
</evidence>
<dbReference type="RefSeq" id="WP_181793811.1">
    <property type="nucleotide sequence ID" value="NZ_FUWV01000010.1"/>
</dbReference>
<evidence type="ECO:0000256" key="11">
    <source>
        <dbReference type="HAMAP-Rule" id="MF_00137"/>
    </source>
</evidence>
<sequence>MRKLEMLYEGKAKKVYKTEKEDQYIVYYKDDATAGNGAKKGTIQEKGKMNNAISSILFEILEKEGIPTHFVKKLNEREMLVKAVKILPLEVLVRNITAGSLCKRLGLEEGIILQKPVLEFCYKNDDLGDPMVNEDHIQMLKLATEEEVNFIKKMALKVNTILKEFFDELGIQLVDFKLEFGKYHDSILLADEISPDTCRFWDKETKEKLDKDRFRRDLGKIEEGYEEVLNRLLKGEK</sequence>
<dbReference type="InterPro" id="IPR001636">
    <property type="entry name" value="SAICAR_synth"/>
</dbReference>